<feature type="region of interest" description="Disordered" evidence="8">
    <location>
        <begin position="36"/>
        <end position="62"/>
    </location>
</feature>
<feature type="region of interest" description="Disordered" evidence="8">
    <location>
        <begin position="849"/>
        <end position="876"/>
    </location>
</feature>
<gene>
    <name evidence="11" type="ORF">KABA2_13S00638</name>
</gene>
<dbReference type="EMBL" id="CAEFZW010000013">
    <property type="protein sequence ID" value="CAB4256994.1"/>
    <property type="molecule type" value="Genomic_DNA"/>
</dbReference>
<feature type="compositionally biased region" description="Basic and acidic residues" evidence="8">
    <location>
        <begin position="37"/>
        <end position="55"/>
    </location>
</feature>
<dbReference type="InterPro" id="IPR003439">
    <property type="entry name" value="ABC_transporter-like_ATP-bd"/>
</dbReference>
<protein>
    <submittedName>
        <fullName evidence="11">Similar to Saccharomyces cerevisiae YKL188C PXA2 Subunit of a heterodimeric peroxisomal ATP- binding cassette transporter complex (Pxa1p-Pxa2p)</fullName>
    </submittedName>
</protein>
<dbReference type="GO" id="GO:0005324">
    <property type="term" value="F:long-chain fatty acid transmembrane transporter activity"/>
    <property type="evidence" value="ECO:0007669"/>
    <property type="project" value="TreeGrafter"/>
</dbReference>
<keyword evidence="4" id="KW-0547">Nucleotide-binding</keyword>
<dbReference type="InterPro" id="IPR036640">
    <property type="entry name" value="ABC1_TM_sf"/>
</dbReference>
<dbReference type="GO" id="GO:0006635">
    <property type="term" value="P:fatty acid beta-oxidation"/>
    <property type="evidence" value="ECO:0007669"/>
    <property type="project" value="TreeGrafter"/>
</dbReference>
<feature type="transmembrane region" description="Helical" evidence="9">
    <location>
        <begin position="16"/>
        <end position="36"/>
    </location>
</feature>
<dbReference type="GO" id="GO:0005524">
    <property type="term" value="F:ATP binding"/>
    <property type="evidence" value="ECO:0007669"/>
    <property type="project" value="UniProtKB-KW"/>
</dbReference>
<feature type="transmembrane region" description="Helical" evidence="9">
    <location>
        <begin position="180"/>
        <end position="199"/>
    </location>
</feature>
<dbReference type="GO" id="GO:0042760">
    <property type="term" value="P:very long-chain fatty acid catabolic process"/>
    <property type="evidence" value="ECO:0007669"/>
    <property type="project" value="TreeGrafter"/>
</dbReference>
<evidence type="ECO:0000256" key="3">
    <source>
        <dbReference type="ARBA" id="ARBA00022692"/>
    </source>
</evidence>
<proteinExistence type="inferred from homology"/>
<keyword evidence="7 9" id="KW-0472">Membrane</keyword>
<dbReference type="GeneID" id="64860102"/>
<keyword evidence="5" id="KW-0067">ATP-binding</keyword>
<dbReference type="Pfam" id="PF06472">
    <property type="entry name" value="ABC_membrane_2"/>
    <property type="match status" value="1"/>
</dbReference>
<evidence type="ECO:0000256" key="7">
    <source>
        <dbReference type="ARBA" id="ARBA00023136"/>
    </source>
</evidence>
<dbReference type="GO" id="GO:0016887">
    <property type="term" value="F:ATP hydrolysis activity"/>
    <property type="evidence" value="ECO:0007669"/>
    <property type="project" value="InterPro"/>
</dbReference>
<keyword evidence="3 9" id="KW-0812">Transmembrane</keyword>
<evidence type="ECO:0000256" key="4">
    <source>
        <dbReference type="ARBA" id="ARBA00022741"/>
    </source>
</evidence>
<dbReference type="PROSITE" id="PS50893">
    <property type="entry name" value="ABC_TRANSPORTER_2"/>
    <property type="match status" value="1"/>
</dbReference>
<dbReference type="InterPro" id="IPR003593">
    <property type="entry name" value="AAA+_ATPase"/>
</dbReference>
<evidence type="ECO:0000256" key="5">
    <source>
        <dbReference type="ARBA" id="ARBA00022840"/>
    </source>
</evidence>
<accession>A0A8H2VKI2</accession>
<dbReference type="Pfam" id="PF00005">
    <property type="entry name" value="ABC_tran"/>
    <property type="match status" value="1"/>
</dbReference>
<dbReference type="InterPro" id="IPR050835">
    <property type="entry name" value="ABC_transporter_sub-D"/>
</dbReference>
<keyword evidence="12" id="KW-1185">Reference proteome</keyword>
<dbReference type="InterPro" id="IPR027417">
    <property type="entry name" value="P-loop_NTPase"/>
</dbReference>
<dbReference type="PANTHER" id="PTHR11384">
    <property type="entry name" value="ATP-BINDING CASSETTE, SUB-FAMILY D MEMBER"/>
    <property type="match status" value="1"/>
</dbReference>
<comment type="similarity">
    <text evidence="1">Belongs to the ABC transporter superfamily. ABCD family. Peroxisomal fatty acyl CoA transporter (TC 3.A.1.203) subfamily.</text>
</comment>
<dbReference type="InterPro" id="IPR011527">
    <property type="entry name" value="ABC1_TM_dom"/>
</dbReference>
<keyword evidence="2" id="KW-0813">Transport</keyword>
<dbReference type="SMART" id="SM00382">
    <property type="entry name" value="AAA"/>
    <property type="match status" value="1"/>
</dbReference>
<organism evidence="11 12">
    <name type="scientific">Maudiozyma barnettii</name>
    <dbReference type="NCBI Taxonomy" id="61262"/>
    <lineage>
        <taxon>Eukaryota</taxon>
        <taxon>Fungi</taxon>
        <taxon>Dikarya</taxon>
        <taxon>Ascomycota</taxon>
        <taxon>Saccharomycotina</taxon>
        <taxon>Saccharomycetes</taxon>
        <taxon>Saccharomycetales</taxon>
        <taxon>Saccharomycetaceae</taxon>
        <taxon>Maudiozyma</taxon>
    </lineage>
</organism>
<feature type="domain" description="ABC transporter" evidence="10">
    <location>
        <begin position="484"/>
        <end position="765"/>
    </location>
</feature>
<evidence type="ECO:0000256" key="6">
    <source>
        <dbReference type="ARBA" id="ARBA00022989"/>
    </source>
</evidence>
<evidence type="ECO:0000259" key="10">
    <source>
        <dbReference type="PROSITE" id="PS50893"/>
    </source>
</evidence>
<dbReference type="RefSeq" id="XP_041408838.1">
    <property type="nucleotide sequence ID" value="XM_041552904.1"/>
</dbReference>
<evidence type="ECO:0000256" key="8">
    <source>
        <dbReference type="SAM" id="MobiDB-lite"/>
    </source>
</evidence>
<reference evidence="11 12" key="1">
    <citation type="submission" date="2020-05" db="EMBL/GenBank/DDBJ databases">
        <authorList>
            <person name="Casaregola S."/>
            <person name="Devillers H."/>
            <person name="Grondin C."/>
        </authorList>
    </citation>
    <scope>NUCLEOTIDE SEQUENCE [LARGE SCALE GENOMIC DNA]</scope>
    <source>
        <strain evidence="11 12">CLIB 1767</strain>
    </source>
</reference>
<sequence>MELRLKSFYDNYRQSILRLSCLALLGATILGSSSSVTERKDKQLKKGEDTNEDGRKKWKKKLSHIKRQTRKSNVEFDFANDSNATDEDLSLRDNEKSLNKNQEDAGDIGNENETSDLQLEIPKMKKDKDFLLKLILRNKKCVMLLVMQSILLIIRTMLSLHVATLDGKLVSSLVKGRYTLFLKILLGQWMTLGIPASFINSLITYTTKLCSVTINRQVSNMMLNKYLSNHRTFYAVASNSPEIQDNLTRDIYDFSTNSSLLLNQLLKPTLDLILCSFKLLNSKSNMMGEGTFILGLIVYTSNMLLKLIRPDFTKLTIIRSSLESYFRTLHSHLHSNNEEIAILKGQDRELTTLDYSFYNLVLFLNREIKAKALYDLASTFIIKYTWGAAGLSLCSIPIFFGLSNGNIGDGKIDITADFITNRRLLLTASSSFGRFIELKKNIQQLKGTRIRLNAFNEILDKYQQNEEDIEPLNNNLIEYNDNIIKFDNVPLITPANQVLVESLNFELQSGDHLLIIGPNGCGKSSLFRILGGLWPVLENSNGKPTKLTMPKRTNTGECLIFYLPQRPYIGINSTFREQIIYPDSTEQFLEKYNGDIDKGDNDLFNILKLLDLDDLVIENMTLALAQSVPKTLSLTEENTSSNVHVNKLAEQPSVSLKEAFDIVRKWTEELSIGIQQRLAMARMYYHKPKFAVLDECTSAVSPEMEQKMYGISKDFGISLISVCHRTSLWHFHNRLLKFDGKGGYKFGEFDPIERIQNEERLLELNKILDKDVPVWTKRLDDLSVARSSNMIRRSQSDLKQLKSNSISKPDFSGTDLIERDGKKQFPIPKKSFEPLHRSIIGSTKRLPIVTSNKESPLKKGIEKKKKQNNKIQAEVD</sequence>
<dbReference type="GO" id="GO:0140359">
    <property type="term" value="F:ABC-type transporter activity"/>
    <property type="evidence" value="ECO:0007669"/>
    <property type="project" value="InterPro"/>
</dbReference>
<keyword evidence="6 9" id="KW-1133">Transmembrane helix</keyword>
<dbReference type="Gene3D" id="3.40.50.300">
    <property type="entry name" value="P-loop containing nucleotide triphosphate hydrolases"/>
    <property type="match status" value="1"/>
</dbReference>
<evidence type="ECO:0000313" key="11">
    <source>
        <dbReference type="EMBL" id="CAB4256994.1"/>
    </source>
</evidence>
<dbReference type="CDD" id="cd03223">
    <property type="entry name" value="ABCD_peroxisomal_ALDP"/>
    <property type="match status" value="1"/>
</dbReference>
<evidence type="ECO:0000313" key="12">
    <source>
        <dbReference type="Proteomes" id="UP000644660"/>
    </source>
</evidence>
<dbReference type="GO" id="GO:0005778">
    <property type="term" value="C:peroxisomal membrane"/>
    <property type="evidence" value="ECO:0007669"/>
    <property type="project" value="TreeGrafter"/>
</dbReference>
<evidence type="ECO:0000256" key="1">
    <source>
        <dbReference type="ARBA" id="ARBA00008575"/>
    </source>
</evidence>
<dbReference type="Proteomes" id="UP000644660">
    <property type="component" value="Unassembled WGS sequence"/>
</dbReference>
<dbReference type="AlphaFoldDB" id="A0A8H2VKI2"/>
<evidence type="ECO:0000256" key="2">
    <source>
        <dbReference type="ARBA" id="ARBA00022448"/>
    </source>
</evidence>
<feature type="transmembrane region" description="Helical" evidence="9">
    <location>
        <begin position="141"/>
        <end position="160"/>
    </location>
</feature>
<comment type="caution">
    <text evidence="11">The sequence shown here is derived from an EMBL/GenBank/DDBJ whole genome shotgun (WGS) entry which is preliminary data.</text>
</comment>
<evidence type="ECO:0000256" key="9">
    <source>
        <dbReference type="SAM" id="Phobius"/>
    </source>
</evidence>
<dbReference type="PANTHER" id="PTHR11384:SF69">
    <property type="entry name" value="PEROXISOMAL LONG-CHAIN FATTY ACID IMPORT PROTEIN 1"/>
    <property type="match status" value="1"/>
</dbReference>
<dbReference type="GO" id="GO:0015910">
    <property type="term" value="P:long-chain fatty acid import into peroxisome"/>
    <property type="evidence" value="ECO:0007669"/>
    <property type="project" value="TreeGrafter"/>
</dbReference>
<name>A0A8H2VKI2_9SACH</name>
<dbReference type="SUPFAM" id="SSF90123">
    <property type="entry name" value="ABC transporter transmembrane region"/>
    <property type="match status" value="1"/>
</dbReference>
<dbReference type="GO" id="GO:0007031">
    <property type="term" value="P:peroxisome organization"/>
    <property type="evidence" value="ECO:0007669"/>
    <property type="project" value="TreeGrafter"/>
</dbReference>
<dbReference type="SUPFAM" id="SSF52540">
    <property type="entry name" value="P-loop containing nucleoside triphosphate hydrolases"/>
    <property type="match status" value="1"/>
</dbReference>